<evidence type="ECO:0000313" key="2">
    <source>
        <dbReference type="EMBL" id="GAX61029.1"/>
    </source>
</evidence>
<dbReference type="RefSeq" id="WP_096894423.1">
    <property type="nucleotide sequence ID" value="NZ_BAOS01000017.1"/>
</dbReference>
<dbReference type="CDD" id="cd00038">
    <property type="entry name" value="CAP_ED"/>
    <property type="match status" value="1"/>
</dbReference>
<name>A0A286TYP4_9BACT</name>
<dbReference type="PANTHER" id="PTHR11635">
    <property type="entry name" value="CAMP-DEPENDENT PROTEIN KINASE REGULATORY CHAIN"/>
    <property type="match status" value="1"/>
</dbReference>
<accession>A0A286TYP4</accession>
<organism evidence="2 3">
    <name type="scientific">Candidatus Scalindua japonica</name>
    <dbReference type="NCBI Taxonomy" id="1284222"/>
    <lineage>
        <taxon>Bacteria</taxon>
        <taxon>Pseudomonadati</taxon>
        <taxon>Planctomycetota</taxon>
        <taxon>Candidatus Brocadiia</taxon>
        <taxon>Candidatus Brocadiales</taxon>
        <taxon>Candidatus Scalinduaceae</taxon>
        <taxon>Candidatus Scalindua</taxon>
    </lineage>
</organism>
<sequence>MDTKGLLYTRKKIHFKEGDIIFKENEENCKEMYVIDSGRVNIVKKVGDTDITLTTLDEGDFFGEMSLITGSKRSASAIAHTKCKLHTMDKETFESNLSKNIIFTKQILETLAHRLEATDTNLKRHIQRTARLSKVFNVTG</sequence>
<evidence type="ECO:0000259" key="1">
    <source>
        <dbReference type="PROSITE" id="PS50042"/>
    </source>
</evidence>
<proteinExistence type="predicted"/>
<dbReference type="PANTHER" id="PTHR11635:SF152">
    <property type="entry name" value="CAMP-DEPENDENT PROTEIN KINASE TYPE I REGULATORY SUBUNIT-RELATED"/>
    <property type="match status" value="1"/>
</dbReference>
<dbReference type="SUPFAM" id="SSF51206">
    <property type="entry name" value="cAMP-binding domain-like"/>
    <property type="match status" value="1"/>
</dbReference>
<dbReference type="PROSITE" id="PS50042">
    <property type="entry name" value="CNMP_BINDING_3"/>
    <property type="match status" value="1"/>
</dbReference>
<dbReference type="InterPro" id="IPR000595">
    <property type="entry name" value="cNMP-bd_dom"/>
</dbReference>
<dbReference type="EMBL" id="BAOS01000017">
    <property type="protein sequence ID" value="GAX61029.1"/>
    <property type="molecule type" value="Genomic_DNA"/>
</dbReference>
<dbReference type="InterPro" id="IPR018488">
    <property type="entry name" value="cNMP-bd_CS"/>
</dbReference>
<protein>
    <submittedName>
        <fullName evidence="2">cAMP-binding proteins-catabolite gene activator and regulatory subunit of cAMP-dependent protein kinases</fullName>
    </submittedName>
</protein>
<dbReference type="AlphaFoldDB" id="A0A286TYP4"/>
<reference evidence="2 3" key="1">
    <citation type="journal article" date="2017" name="Environ. Microbiol. Rep.">
        <title>Genetic diversity of marine anaerobic ammonium-oxidizing bacteria as revealed by genomic and proteomic analyses of 'Candidatus Scalindua japonica'.</title>
        <authorList>
            <person name="Oshiki M."/>
            <person name="Mizuto K."/>
            <person name="Kimura Z."/>
            <person name="Kindaichi T."/>
            <person name="Satoh H."/>
            <person name="Okabe S."/>
        </authorList>
    </citation>
    <scope>NUCLEOTIDE SEQUENCE [LARGE SCALE GENOMIC DNA]</scope>
    <source>
        <strain evidence="3">husup-a2</strain>
    </source>
</reference>
<dbReference type="Pfam" id="PF00027">
    <property type="entry name" value="cNMP_binding"/>
    <property type="match status" value="1"/>
</dbReference>
<feature type="domain" description="Cyclic nucleotide-binding" evidence="1">
    <location>
        <begin position="30"/>
        <end position="114"/>
    </location>
</feature>
<dbReference type="Gene3D" id="2.60.120.10">
    <property type="entry name" value="Jelly Rolls"/>
    <property type="match status" value="1"/>
</dbReference>
<dbReference type="Proteomes" id="UP000218542">
    <property type="component" value="Unassembled WGS sequence"/>
</dbReference>
<dbReference type="OrthoDB" id="9770965at2"/>
<dbReference type="SMART" id="SM00100">
    <property type="entry name" value="cNMP"/>
    <property type="match status" value="1"/>
</dbReference>
<dbReference type="InterPro" id="IPR050503">
    <property type="entry name" value="cAMP-dep_PK_reg_su-like"/>
</dbReference>
<dbReference type="InterPro" id="IPR014710">
    <property type="entry name" value="RmlC-like_jellyroll"/>
</dbReference>
<dbReference type="GO" id="GO:0005952">
    <property type="term" value="C:cAMP-dependent protein kinase complex"/>
    <property type="evidence" value="ECO:0007669"/>
    <property type="project" value="InterPro"/>
</dbReference>
<gene>
    <name evidence="2" type="ORF">SCALIN_C17_0062</name>
</gene>
<keyword evidence="3" id="KW-1185">Reference proteome</keyword>
<dbReference type="GO" id="GO:0005829">
    <property type="term" value="C:cytosol"/>
    <property type="evidence" value="ECO:0007669"/>
    <property type="project" value="TreeGrafter"/>
</dbReference>
<comment type="caution">
    <text evidence="2">The sequence shown here is derived from an EMBL/GenBank/DDBJ whole genome shotgun (WGS) entry which is preliminary data.</text>
</comment>
<evidence type="ECO:0000313" key="3">
    <source>
        <dbReference type="Proteomes" id="UP000218542"/>
    </source>
</evidence>
<dbReference type="PROSITE" id="PS00889">
    <property type="entry name" value="CNMP_BINDING_2"/>
    <property type="match status" value="1"/>
</dbReference>
<dbReference type="InterPro" id="IPR018490">
    <property type="entry name" value="cNMP-bd_dom_sf"/>
</dbReference>